<keyword evidence="3 6" id="KW-0812">Transmembrane</keyword>
<evidence type="ECO:0000313" key="9">
    <source>
        <dbReference type="EMBL" id="MBP1954921.1"/>
    </source>
</evidence>
<feature type="transmembrane region" description="Helical" evidence="6">
    <location>
        <begin position="46"/>
        <end position="69"/>
    </location>
</feature>
<dbReference type="PANTHER" id="PTHR35402:SF2">
    <property type="entry name" value="FLAGELLA ACCESSORY PROTEIN J"/>
    <property type="match status" value="1"/>
</dbReference>
<dbReference type="InterPro" id="IPR056569">
    <property type="entry name" value="ArlJ-like"/>
</dbReference>
<dbReference type="EMBL" id="JAGGKO010000003">
    <property type="protein sequence ID" value="MBP1954921.1"/>
    <property type="molecule type" value="Genomic_DNA"/>
</dbReference>
<name>A0A830G131_9EURY</name>
<evidence type="ECO:0000256" key="3">
    <source>
        <dbReference type="ARBA" id="ARBA00022692"/>
    </source>
</evidence>
<sequence length="585" mass="65275">MATDSASETTTAGVQDIDEPDGLGLRALLRDLLRDYRYMDVPIRRYVLLAIIPSFVLGLLFPVVVLVYVGSFLPTFIALLTGFFFPVVVVFYPKILQDRRRKQIREHFHLFITHLTILSTTNIDRVEVFRTLAQEDEYDAIAEEMARIVGLVDTWNQSLEDACRMRSESISSPLMSDFLERLAYTVGAGRDISEFLLEEQDSIIGNFVVRYESRLDRLDLLKDVYMSIVLSMTFGAVFAMVIPFIVGIDPTQPVAAVIILFAFVQGIFVFAIHSVSPSDPVWFGGSSVSLERNIKLRATLLASVALCFVLGGLCYALLTNAFGIGNPIPTVFYLAIPFTPLLLPGYVAYTAESRIKERDESFPAFIRALGAVESVKQSSTSSVLESLRTKDFGALTEQIDNLYKRLALRVDSQEAWRYFAAEAGSYLIQKFSDMYVTGRRMGGDPKQLGQLIESNISEVLKLRDQRSQSTGTMTGTLYGITAANTFALFVGLQVAQIFQQVSSEMNLSQSRLGGLLSAQVYDIPQLQFLLFVAVLINALLSSLILRYTDRGHLSTMLHHFVIQTWISVIVAFATIRITESIISFS</sequence>
<keyword evidence="8" id="KW-0282">Flagellum</keyword>
<evidence type="ECO:0000313" key="10">
    <source>
        <dbReference type="Proteomes" id="UP000614609"/>
    </source>
</evidence>
<dbReference type="RefSeq" id="WP_188872522.1">
    <property type="nucleotide sequence ID" value="NZ_BMOO01000004.1"/>
</dbReference>
<evidence type="ECO:0000259" key="7">
    <source>
        <dbReference type="Pfam" id="PF00482"/>
    </source>
</evidence>
<feature type="transmembrane region" description="Helical" evidence="6">
    <location>
        <begin position="75"/>
        <end position="95"/>
    </location>
</feature>
<dbReference type="InterPro" id="IPR018076">
    <property type="entry name" value="T2SS_GspF_dom"/>
</dbReference>
<organism evidence="8 10">
    <name type="scientific">Halarchaeum rubridurum</name>
    <dbReference type="NCBI Taxonomy" id="489911"/>
    <lineage>
        <taxon>Archaea</taxon>
        <taxon>Methanobacteriati</taxon>
        <taxon>Methanobacteriota</taxon>
        <taxon>Stenosarchaea group</taxon>
        <taxon>Halobacteria</taxon>
        <taxon>Halobacteriales</taxon>
        <taxon>Halobacteriaceae</taxon>
    </lineage>
</organism>
<comment type="caution">
    <text evidence="8">The sequence shown here is derived from an EMBL/GenBank/DDBJ whole genome shotgun (WGS) entry which is preliminary data.</text>
</comment>
<keyword evidence="2" id="KW-1003">Cell membrane</keyword>
<evidence type="ECO:0000256" key="1">
    <source>
        <dbReference type="ARBA" id="ARBA00004651"/>
    </source>
</evidence>
<feature type="transmembrane region" description="Helical" evidence="6">
    <location>
        <begin position="526"/>
        <end position="545"/>
    </location>
</feature>
<proteinExistence type="predicted"/>
<keyword evidence="8" id="KW-0966">Cell projection</keyword>
<dbReference type="OrthoDB" id="141855at2157"/>
<dbReference type="PANTHER" id="PTHR35402">
    <property type="entry name" value="INTEGRAL MEMBRANE PROTEIN-RELATED"/>
    <property type="match status" value="1"/>
</dbReference>
<keyword evidence="4 6" id="KW-1133">Transmembrane helix</keyword>
<feature type="transmembrane region" description="Helical" evidence="6">
    <location>
        <begin position="476"/>
        <end position="498"/>
    </location>
</feature>
<dbReference type="Pfam" id="PF00482">
    <property type="entry name" value="T2SSF"/>
    <property type="match status" value="1"/>
</dbReference>
<reference evidence="9" key="3">
    <citation type="submission" date="2021-03" db="EMBL/GenBank/DDBJ databases">
        <title>Genomic Encyclopedia of Type Strains, Phase IV (KMG-IV): sequencing the most valuable type-strain genomes for metagenomic binning, comparative biology and taxonomic classification.</title>
        <authorList>
            <person name="Goeker M."/>
        </authorList>
    </citation>
    <scope>NUCLEOTIDE SEQUENCE</scope>
    <source>
        <strain evidence="9">DSM 22443</strain>
    </source>
</reference>
<accession>A0A830G131</accession>
<dbReference type="GO" id="GO:0005886">
    <property type="term" value="C:plasma membrane"/>
    <property type="evidence" value="ECO:0007669"/>
    <property type="project" value="UniProtKB-SubCell"/>
</dbReference>
<keyword evidence="5 6" id="KW-0472">Membrane</keyword>
<evidence type="ECO:0000256" key="6">
    <source>
        <dbReference type="SAM" id="Phobius"/>
    </source>
</evidence>
<reference evidence="8" key="1">
    <citation type="journal article" date="2014" name="Int. J. Syst. Evol. Microbiol.">
        <title>Complete genome sequence of Corynebacterium casei LMG S-19264T (=DSM 44701T), isolated from a smear-ripened cheese.</title>
        <authorList>
            <consortium name="US DOE Joint Genome Institute (JGI-PGF)"/>
            <person name="Walter F."/>
            <person name="Albersmeier A."/>
            <person name="Kalinowski J."/>
            <person name="Ruckert C."/>
        </authorList>
    </citation>
    <scope>NUCLEOTIDE SEQUENCE</scope>
    <source>
        <strain evidence="8">JCM 16108</strain>
    </source>
</reference>
<dbReference type="AlphaFoldDB" id="A0A830G131"/>
<comment type="subcellular location">
    <subcellularLocation>
        <location evidence="1">Cell membrane</location>
        <topology evidence="1">Multi-pass membrane protein</topology>
    </subcellularLocation>
</comment>
<feature type="domain" description="Type II secretion system protein GspF" evidence="7">
    <location>
        <begin position="111"/>
        <end position="238"/>
    </location>
</feature>
<dbReference type="EMBL" id="BMOO01000004">
    <property type="protein sequence ID" value="GGM70363.1"/>
    <property type="molecule type" value="Genomic_DNA"/>
</dbReference>
<evidence type="ECO:0000256" key="5">
    <source>
        <dbReference type="ARBA" id="ARBA00023136"/>
    </source>
</evidence>
<reference evidence="8" key="2">
    <citation type="submission" date="2020-09" db="EMBL/GenBank/DDBJ databases">
        <authorList>
            <person name="Sun Q."/>
            <person name="Ohkuma M."/>
        </authorList>
    </citation>
    <scope>NUCLEOTIDE SEQUENCE</scope>
    <source>
        <strain evidence="8">JCM 16108</strain>
    </source>
</reference>
<evidence type="ECO:0000256" key="4">
    <source>
        <dbReference type="ARBA" id="ARBA00022989"/>
    </source>
</evidence>
<dbReference type="Proteomes" id="UP000614609">
    <property type="component" value="Unassembled WGS sequence"/>
</dbReference>
<keyword evidence="10" id="KW-1185">Reference proteome</keyword>
<feature type="transmembrane region" description="Helical" evidence="6">
    <location>
        <begin position="254"/>
        <end position="275"/>
    </location>
</feature>
<protein>
    <submittedName>
        <fullName evidence="8">Flagellar assembly protein J</fullName>
    </submittedName>
    <submittedName>
        <fullName evidence="9">Flagellar protein FlaJ</fullName>
    </submittedName>
</protein>
<keyword evidence="8" id="KW-0969">Cilium</keyword>
<feature type="transmembrane region" description="Helical" evidence="6">
    <location>
        <begin position="557"/>
        <end position="577"/>
    </location>
</feature>
<feature type="transmembrane region" description="Helical" evidence="6">
    <location>
        <begin position="224"/>
        <end position="248"/>
    </location>
</feature>
<dbReference type="NCBIfam" id="NF004704">
    <property type="entry name" value="PRK06041.1-2"/>
    <property type="match status" value="1"/>
</dbReference>
<evidence type="ECO:0000313" key="8">
    <source>
        <dbReference type="EMBL" id="GGM70363.1"/>
    </source>
</evidence>
<feature type="transmembrane region" description="Helical" evidence="6">
    <location>
        <begin position="330"/>
        <end position="349"/>
    </location>
</feature>
<gene>
    <name evidence="8" type="ORF">GCM10009017_20700</name>
    <name evidence="9" type="ORF">J2752_001833</name>
</gene>
<dbReference type="Proteomes" id="UP000765891">
    <property type="component" value="Unassembled WGS sequence"/>
</dbReference>
<feature type="transmembrane region" description="Helical" evidence="6">
    <location>
        <begin position="296"/>
        <end position="318"/>
    </location>
</feature>
<evidence type="ECO:0000256" key="2">
    <source>
        <dbReference type="ARBA" id="ARBA00022475"/>
    </source>
</evidence>